<dbReference type="GO" id="GO:0006364">
    <property type="term" value="P:rRNA processing"/>
    <property type="evidence" value="ECO:0007669"/>
    <property type="project" value="UniProtKB-UniRule"/>
</dbReference>
<feature type="domain" description="RNase III" evidence="6">
    <location>
        <begin position="13"/>
        <end position="112"/>
    </location>
</feature>
<dbReference type="GO" id="GO:0004525">
    <property type="term" value="F:ribonuclease III activity"/>
    <property type="evidence" value="ECO:0007669"/>
    <property type="project" value="InterPro"/>
</dbReference>
<keyword evidence="2 5" id="KW-0540">Nuclease</keyword>
<dbReference type="PANTHER" id="PTHR34276:SF1">
    <property type="entry name" value="MINI-RIBONUCLEASE 3"/>
    <property type="match status" value="1"/>
</dbReference>
<comment type="subcellular location">
    <subcellularLocation>
        <location evidence="5">Cytoplasm</location>
    </subcellularLocation>
</comment>
<keyword evidence="1 5" id="KW-0698">rRNA processing</keyword>
<reference evidence="8" key="1">
    <citation type="submission" date="2016-09" db="EMBL/GenBank/DDBJ databases">
        <title>Draft genome sequence of a novel species of the family Streptococcaceae isolated from flowers.</title>
        <authorList>
            <person name="Chuah L.-O."/>
            <person name="Yap K.-P."/>
            <person name="Thong K.L."/>
            <person name="Liong M.T."/>
            <person name="Ahmad R."/>
            <person name="Rusul G."/>
        </authorList>
    </citation>
    <scope>NUCLEOTIDE SEQUENCE [LARGE SCALE GENOMIC DNA]</scope>
    <source>
        <strain evidence="8">DF1</strain>
    </source>
</reference>
<dbReference type="RefSeq" id="WP_070793158.1">
    <property type="nucleotide sequence ID" value="NZ_MKIR01000026.1"/>
</dbReference>
<dbReference type="PANTHER" id="PTHR34276">
    <property type="entry name" value="MINI-RIBONUCLEASE 3"/>
    <property type="match status" value="1"/>
</dbReference>
<evidence type="ECO:0000313" key="8">
    <source>
        <dbReference type="Proteomes" id="UP000178622"/>
    </source>
</evidence>
<name>A0A1E8GIS0_9LACT</name>
<dbReference type="Gene3D" id="1.10.1520.10">
    <property type="entry name" value="Ribonuclease III domain"/>
    <property type="match status" value="1"/>
</dbReference>
<keyword evidence="5" id="KW-0694">RNA-binding</keyword>
<dbReference type="Proteomes" id="UP000178622">
    <property type="component" value="Unassembled WGS sequence"/>
</dbReference>
<gene>
    <name evidence="5" type="primary">mrnC</name>
    <name evidence="7" type="ORF">BG261_07640</name>
</gene>
<evidence type="ECO:0000256" key="5">
    <source>
        <dbReference type="HAMAP-Rule" id="MF_01468"/>
    </source>
</evidence>
<sequence length="140" mass="15899">MAKVDVKLLNGIALAYAGDSIYEVYVRDHLIFNGLTKPDRLHKSATKFVSAKAQAWLISQMEEASLLTEEEWTYFKRGRNANSKTKAKNADILTYRISTGFEAVMGYLHLTGQTERLDEVVNWCIAKIEEEQAKLLGERN</sequence>
<comment type="subunit">
    <text evidence="5">Homodimer.</text>
</comment>
<protein>
    <recommendedName>
        <fullName evidence="5">Mini-ribonuclease 3</fullName>
        <shortName evidence="5">Mini-3</shortName>
        <shortName evidence="5">Mini-RNase 3</shortName>
        <ecNumber evidence="5">3.1.26.-</ecNumber>
    </recommendedName>
    <alternativeName>
        <fullName evidence="5">Mini-RNase III</fullName>
        <shortName evidence="5">Mini-III</shortName>
    </alternativeName>
</protein>
<dbReference type="GO" id="GO:0005737">
    <property type="term" value="C:cytoplasm"/>
    <property type="evidence" value="ECO:0007669"/>
    <property type="project" value="UniProtKB-SubCell"/>
</dbReference>
<dbReference type="InterPro" id="IPR036389">
    <property type="entry name" value="RNase_III_sf"/>
</dbReference>
<dbReference type="OrthoDB" id="46571at2"/>
<keyword evidence="5" id="KW-0699">rRNA-binding</keyword>
<dbReference type="InterPro" id="IPR008226">
    <property type="entry name" value="Mini3_fam"/>
</dbReference>
<keyword evidence="8" id="KW-1185">Reference proteome</keyword>
<dbReference type="Pfam" id="PF00636">
    <property type="entry name" value="Ribonuclease_3"/>
    <property type="match status" value="1"/>
</dbReference>
<dbReference type="AlphaFoldDB" id="A0A1E8GIS0"/>
<evidence type="ECO:0000256" key="4">
    <source>
        <dbReference type="ARBA" id="ARBA00022801"/>
    </source>
</evidence>
<dbReference type="PIRSF" id="PIRSF005520">
    <property type="entry name" value="UCP005520"/>
    <property type="match status" value="1"/>
</dbReference>
<dbReference type="HAMAP" id="MF_01468">
    <property type="entry name" value="RNase_Mini_III"/>
    <property type="match status" value="1"/>
</dbReference>
<keyword evidence="3 5" id="KW-0255">Endonuclease</keyword>
<dbReference type="EC" id="3.1.26.-" evidence="5"/>
<keyword evidence="5" id="KW-0963">Cytoplasm</keyword>
<keyword evidence="4 5" id="KW-0378">Hydrolase</keyword>
<dbReference type="STRING" id="1859473.BG261_07640"/>
<proteinExistence type="inferred from homology"/>
<dbReference type="EMBL" id="MKIR01000026">
    <property type="protein sequence ID" value="OFI48145.1"/>
    <property type="molecule type" value="Genomic_DNA"/>
</dbReference>
<evidence type="ECO:0000313" key="7">
    <source>
        <dbReference type="EMBL" id="OFI48145.1"/>
    </source>
</evidence>
<organism evidence="7 8">
    <name type="scientific">Floricoccus tropicus</name>
    <dbReference type="NCBI Taxonomy" id="1859473"/>
    <lineage>
        <taxon>Bacteria</taxon>
        <taxon>Bacillati</taxon>
        <taxon>Bacillota</taxon>
        <taxon>Bacilli</taxon>
        <taxon>Lactobacillales</taxon>
        <taxon>Streptococcaceae</taxon>
        <taxon>Floricoccus</taxon>
    </lineage>
</organism>
<comment type="similarity">
    <text evidence="5">Belongs to the MrnC RNase family.</text>
</comment>
<dbReference type="InterPro" id="IPR000999">
    <property type="entry name" value="RNase_III_dom"/>
</dbReference>
<keyword evidence="5" id="KW-0690">Ribosome biogenesis</keyword>
<dbReference type="GO" id="GO:0019843">
    <property type="term" value="F:rRNA binding"/>
    <property type="evidence" value="ECO:0007669"/>
    <property type="project" value="UniProtKB-UniRule"/>
</dbReference>
<comment type="caution">
    <text evidence="7">The sequence shown here is derived from an EMBL/GenBank/DDBJ whole genome shotgun (WGS) entry which is preliminary data.</text>
</comment>
<evidence type="ECO:0000256" key="2">
    <source>
        <dbReference type="ARBA" id="ARBA00022722"/>
    </source>
</evidence>
<feature type="active site" evidence="5">
    <location>
        <position position="19"/>
    </location>
</feature>
<dbReference type="SUPFAM" id="SSF69065">
    <property type="entry name" value="RNase III domain-like"/>
    <property type="match status" value="1"/>
</dbReference>
<comment type="function">
    <text evidence="5">Involved in correct processing of both the 5' and 3' ends of 23S rRNA precursor. Processes 30S rRNA precursor transcript even in absence of ribonuclease 3 (Rnc); Rnc processes 30S rRNA into smaller rRNA precursors.</text>
</comment>
<evidence type="ECO:0000256" key="3">
    <source>
        <dbReference type="ARBA" id="ARBA00022759"/>
    </source>
</evidence>
<comment type="cofactor">
    <cofactor evidence="5">
        <name>Mg(2+)</name>
        <dbReference type="ChEBI" id="CHEBI:18420"/>
    </cofactor>
</comment>
<keyword evidence="5" id="KW-0460">Magnesium</keyword>
<evidence type="ECO:0000256" key="1">
    <source>
        <dbReference type="ARBA" id="ARBA00022552"/>
    </source>
</evidence>
<accession>A0A1E8GIS0</accession>
<evidence type="ECO:0000259" key="6">
    <source>
        <dbReference type="Pfam" id="PF00636"/>
    </source>
</evidence>